<evidence type="ECO:0000259" key="3">
    <source>
        <dbReference type="Pfam" id="PF13739"/>
    </source>
</evidence>
<keyword evidence="5" id="KW-0119">Carbohydrate metabolism</keyword>
<evidence type="ECO:0000259" key="2">
    <source>
        <dbReference type="Pfam" id="PF11738"/>
    </source>
</evidence>
<evidence type="ECO:0000313" key="6">
    <source>
        <dbReference type="Proteomes" id="UP000054735"/>
    </source>
</evidence>
<accession>A0A378I8H6</accession>
<keyword evidence="5" id="KW-0858">Xylan degradation</keyword>
<dbReference type="InterPro" id="IPR025303">
    <property type="entry name" value="PdaC"/>
</dbReference>
<organism evidence="5 7">
    <name type="scientific">Legionella birminghamensis</name>
    <dbReference type="NCBI Taxonomy" id="28083"/>
    <lineage>
        <taxon>Bacteria</taxon>
        <taxon>Pseudomonadati</taxon>
        <taxon>Pseudomonadota</taxon>
        <taxon>Gammaproteobacteria</taxon>
        <taxon>Legionellales</taxon>
        <taxon>Legionellaceae</taxon>
        <taxon>Legionella</taxon>
    </lineage>
</organism>
<dbReference type="Pfam" id="PF13739">
    <property type="entry name" value="PdaC"/>
    <property type="match status" value="1"/>
</dbReference>
<dbReference type="InterPro" id="IPR037126">
    <property type="entry name" value="PdaC/RsiV-like_sf"/>
</dbReference>
<evidence type="ECO:0000313" key="7">
    <source>
        <dbReference type="Proteomes" id="UP000255066"/>
    </source>
</evidence>
<name>A0A378I8H6_9GAMM</name>
<evidence type="ECO:0000313" key="5">
    <source>
        <dbReference type="EMBL" id="STX31030.1"/>
    </source>
</evidence>
<dbReference type="Proteomes" id="UP000255066">
    <property type="component" value="Unassembled WGS sequence"/>
</dbReference>
<evidence type="ECO:0000313" key="4">
    <source>
        <dbReference type="EMBL" id="KTC68259.1"/>
    </source>
</evidence>
<dbReference type="OrthoDB" id="5637at2"/>
<dbReference type="STRING" id="28083.Lbir_2861"/>
<dbReference type="Proteomes" id="UP000054735">
    <property type="component" value="Unassembled WGS sequence"/>
</dbReference>
<keyword evidence="5" id="KW-0624">Polysaccharide degradation</keyword>
<feature type="chain" id="PRO_5017077348" evidence="1">
    <location>
        <begin position="24"/>
        <end position="229"/>
    </location>
</feature>
<dbReference type="GO" id="GO:0016798">
    <property type="term" value="F:hydrolase activity, acting on glycosyl bonds"/>
    <property type="evidence" value="ECO:0007669"/>
    <property type="project" value="UniProtKB-KW"/>
</dbReference>
<reference evidence="5 7" key="2">
    <citation type="submission" date="2018-06" db="EMBL/GenBank/DDBJ databases">
        <authorList>
            <consortium name="Pathogen Informatics"/>
            <person name="Doyle S."/>
        </authorList>
    </citation>
    <scope>NUCLEOTIDE SEQUENCE [LARGE SCALE GENOMIC DNA]</scope>
    <source>
        <strain evidence="5 7">NCTC12437</strain>
    </source>
</reference>
<feature type="domain" description="Deacetylase PdaC" evidence="3">
    <location>
        <begin position="30"/>
        <end position="116"/>
    </location>
</feature>
<feature type="domain" description="DUF3298" evidence="2">
    <location>
        <begin position="135"/>
        <end position="211"/>
    </location>
</feature>
<keyword evidence="5" id="KW-0326">Glycosidase</keyword>
<gene>
    <name evidence="5" type="primary">yjeA_1</name>
    <name evidence="4" type="synonym">yjeA</name>
    <name evidence="4" type="ORF">Lbir_2861</name>
    <name evidence="5" type="ORF">NCTC12437_00800</name>
</gene>
<dbReference type="EMBL" id="UGNW01000001">
    <property type="protein sequence ID" value="STX31030.1"/>
    <property type="molecule type" value="Genomic_DNA"/>
</dbReference>
<keyword evidence="1" id="KW-0732">Signal</keyword>
<dbReference type="Gene3D" id="3.90.640.20">
    <property type="entry name" value="Heat-shock cognate protein, ATPase"/>
    <property type="match status" value="1"/>
</dbReference>
<dbReference type="AlphaFoldDB" id="A0A378I8H6"/>
<sequence length="229" mass="25623">MKRIVQLLMGLTLMTGIALDALASVKTVTIKQENAKLVLDINYPQGYANNTINQQIERFINKQKEAILEINKQDNLSADIPGKNGIYINYETKFARNNLLSLVFTVSSNTRGAAHPANSIKTFNYYNGVALDFDSLFTTGSDAANQIAKFCHDHFVKLGRSDENWISEGTKATAENYRSWYFTKSGLMVVFDTYQVAAYVYGPQKVLLPYSMIKPWVKPEIAKAAWGSA</sequence>
<proteinExistence type="predicted"/>
<keyword evidence="6" id="KW-1185">Reference proteome</keyword>
<dbReference type="EMBL" id="LNXT01000048">
    <property type="protein sequence ID" value="KTC68259.1"/>
    <property type="molecule type" value="Genomic_DNA"/>
</dbReference>
<evidence type="ECO:0000256" key="1">
    <source>
        <dbReference type="SAM" id="SignalP"/>
    </source>
</evidence>
<dbReference type="RefSeq" id="WP_058524834.1">
    <property type="nucleotide sequence ID" value="NZ_CAAAHV010000017.1"/>
</dbReference>
<dbReference type="GO" id="GO:0045493">
    <property type="term" value="P:xylan catabolic process"/>
    <property type="evidence" value="ECO:0007669"/>
    <property type="project" value="UniProtKB-KW"/>
</dbReference>
<feature type="signal peptide" evidence="1">
    <location>
        <begin position="1"/>
        <end position="23"/>
    </location>
</feature>
<dbReference type="Pfam" id="PF11738">
    <property type="entry name" value="DUF3298"/>
    <property type="match status" value="1"/>
</dbReference>
<keyword evidence="5" id="KW-0378">Hydrolase</keyword>
<reference evidence="4 6" key="1">
    <citation type="submission" date="2015-11" db="EMBL/GenBank/DDBJ databases">
        <title>Genomic analysis of 38 Legionella species identifies large and diverse effector repertoires.</title>
        <authorList>
            <person name="Burstein D."/>
            <person name="Amaro F."/>
            <person name="Zusman T."/>
            <person name="Lifshitz Z."/>
            <person name="Cohen O."/>
            <person name="Gilbert J.A."/>
            <person name="Pupko T."/>
            <person name="Shuman H.A."/>
            <person name="Segal G."/>
        </authorList>
    </citation>
    <scope>NUCLEOTIDE SEQUENCE [LARGE SCALE GENOMIC DNA]</scope>
    <source>
        <strain evidence="4 6">CDC#1407-AL-14</strain>
    </source>
</reference>
<protein>
    <submittedName>
        <fullName evidence="5">Endo-1,4-beta-xylanase-like protein</fullName>
    </submittedName>
</protein>
<dbReference type="Gene3D" id="3.30.565.40">
    <property type="entry name" value="Fervidobacterium nodosum Rt17-B1 like"/>
    <property type="match status" value="1"/>
</dbReference>
<dbReference type="InterPro" id="IPR021729">
    <property type="entry name" value="DUF3298"/>
</dbReference>